<reference evidence="2 3" key="1">
    <citation type="journal article" date="2021" name="Elife">
        <title>Chloroplast acquisition without the gene transfer in kleptoplastic sea slugs, Plakobranchus ocellatus.</title>
        <authorList>
            <person name="Maeda T."/>
            <person name="Takahashi S."/>
            <person name="Yoshida T."/>
            <person name="Shimamura S."/>
            <person name="Takaki Y."/>
            <person name="Nagai Y."/>
            <person name="Toyoda A."/>
            <person name="Suzuki Y."/>
            <person name="Arimoto A."/>
            <person name="Ishii H."/>
            <person name="Satoh N."/>
            <person name="Nishiyama T."/>
            <person name="Hasebe M."/>
            <person name="Maruyama T."/>
            <person name="Minagawa J."/>
            <person name="Obokata J."/>
            <person name="Shigenobu S."/>
        </authorList>
    </citation>
    <scope>NUCLEOTIDE SEQUENCE [LARGE SCALE GENOMIC DNA]</scope>
</reference>
<protein>
    <submittedName>
        <fullName evidence="2">Transposable element p transposase</fullName>
    </submittedName>
</protein>
<dbReference type="AlphaFoldDB" id="A0AAV4BAD6"/>
<organism evidence="2 3">
    <name type="scientific">Plakobranchus ocellatus</name>
    <dbReference type="NCBI Taxonomy" id="259542"/>
    <lineage>
        <taxon>Eukaryota</taxon>
        <taxon>Metazoa</taxon>
        <taxon>Spiralia</taxon>
        <taxon>Lophotrochozoa</taxon>
        <taxon>Mollusca</taxon>
        <taxon>Gastropoda</taxon>
        <taxon>Heterobranchia</taxon>
        <taxon>Euthyneura</taxon>
        <taxon>Panpulmonata</taxon>
        <taxon>Sacoglossa</taxon>
        <taxon>Placobranchoidea</taxon>
        <taxon>Plakobranchidae</taxon>
        <taxon>Plakobranchus</taxon>
    </lineage>
</organism>
<dbReference type="InterPro" id="IPR048365">
    <property type="entry name" value="TNP-like_RNaseH_N"/>
</dbReference>
<comment type="caution">
    <text evidence="2">The sequence shown here is derived from an EMBL/GenBank/DDBJ whole genome shotgun (WGS) entry which is preliminary data.</text>
</comment>
<sequence length="610" mass="68636">MRKKIAALRSKVKARDKKIATLGDKIQSMEQTNQQKFIQSLPSSAQAFIQSQLQASGRSKMGRRWSIAEKKLAITLYHSSPKTYKILRQLFVLPSTLKRTLKNINMQAGFNNQMMDVFKSIVSKLSDSDRLCTVIFYEMAIKEYVSYSMKDDKVVGYEDFGSFQTKFIANHATVFMVRGIVSPWKQPLFVTSDRKNCEDDVDHFLINLATMRKHTDKSSHESSSDDPNACEIISPTELPQDIGLQSQNVVTYIGGFIVKKLKNKLCPDYVHALTGNIHTESPSHALLQSKQYSKDCTVGSNPLQGWPDTHATEIISHFMPGTHCQDSERSNLTRSASAHTYINWTHERQDSNSRPYILSPAALSLTVAGSGSDPQQNGFLQVLGSIMWLKRSQAFRPLLGHRNSGDGLELDHASERSLLSLGKRAIHCASKAGFACEIHARRSGQGTLVAQWIANPPSDLTGPFCRGFEFCHRRPGLTTCGPSPSRFFTDFWTKSFPLLYRRVDQVLPASLQTLEPSTSRFFTDVWTKSSPLLYRRVDQVLPASLQTCGPSSSRFFTYFWTKSFSLLYRRVNQVLPAFLQTCGLNPLAAARSRIQTHNILMQSLALKLRI</sequence>
<evidence type="ECO:0000313" key="2">
    <source>
        <dbReference type="EMBL" id="GFO15778.1"/>
    </source>
</evidence>
<feature type="domain" description="Transposable element P transposase-like RNase H" evidence="1">
    <location>
        <begin position="107"/>
        <end position="190"/>
    </location>
</feature>
<proteinExistence type="predicted"/>
<dbReference type="Proteomes" id="UP000735302">
    <property type="component" value="Unassembled WGS sequence"/>
</dbReference>
<dbReference type="Pfam" id="PF21787">
    <property type="entry name" value="TNP-like_RNaseH_N"/>
    <property type="match status" value="1"/>
</dbReference>
<name>A0AAV4BAD6_9GAST</name>
<accession>A0AAV4BAD6</accession>
<gene>
    <name evidence="2" type="ORF">PoB_004228300</name>
</gene>
<evidence type="ECO:0000313" key="3">
    <source>
        <dbReference type="Proteomes" id="UP000735302"/>
    </source>
</evidence>
<evidence type="ECO:0000259" key="1">
    <source>
        <dbReference type="Pfam" id="PF21787"/>
    </source>
</evidence>
<dbReference type="EMBL" id="BLXT01004630">
    <property type="protein sequence ID" value="GFO15778.1"/>
    <property type="molecule type" value="Genomic_DNA"/>
</dbReference>
<keyword evidence="3" id="KW-1185">Reference proteome</keyword>